<dbReference type="Pfam" id="PF01757">
    <property type="entry name" value="Acyl_transf_3"/>
    <property type="match status" value="1"/>
</dbReference>
<evidence type="ECO:0000256" key="1">
    <source>
        <dbReference type="SAM" id="Phobius"/>
    </source>
</evidence>
<feature type="transmembrane region" description="Helical" evidence="1">
    <location>
        <begin position="260"/>
        <end position="282"/>
    </location>
</feature>
<feature type="domain" description="Acyltransferase 3" evidence="2">
    <location>
        <begin position="103"/>
        <end position="466"/>
    </location>
</feature>
<feature type="transmembrane region" description="Helical" evidence="1">
    <location>
        <begin position="200"/>
        <end position="218"/>
    </location>
</feature>
<dbReference type="InterPro" id="IPR002656">
    <property type="entry name" value="Acyl_transf_3_dom"/>
</dbReference>
<organism evidence="3 4">
    <name type="scientific">Trichostrongylus colubriformis</name>
    <name type="common">Black scour worm</name>
    <dbReference type="NCBI Taxonomy" id="6319"/>
    <lineage>
        <taxon>Eukaryota</taxon>
        <taxon>Metazoa</taxon>
        <taxon>Ecdysozoa</taxon>
        <taxon>Nematoda</taxon>
        <taxon>Chromadorea</taxon>
        <taxon>Rhabditida</taxon>
        <taxon>Rhabditina</taxon>
        <taxon>Rhabditomorpha</taxon>
        <taxon>Strongyloidea</taxon>
        <taxon>Trichostrongylidae</taxon>
        <taxon>Trichostrongylus</taxon>
    </lineage>
</organism>
<name>A0AAN8IVV5_TRICO</name>
<feature type="transmembrane region" description="Helical" evidence="1">
    <location>
        <begin position="444"/>
        <end position="469"/>
    </location>
</feature>
<evidence type="ECO:0000313" key="3">
    <source>
        <dbReference type="EMBL" id="KAK5966619.1"/>
    </source>
</evidence>
<accession>A0AAN8IVV5</accession>
<dbReference type="Proteomes" id="UP001331761">
    <property type="component" value="Unassembled WGS sequence"/>
</dbReference>
<dbReference type="GO" id="GO:0016747">
    <property type="term" value="F:acyltransferase activity, transferring groups other than amino-acyl groups"/>
    <property type="evidence" value="ECO:0007669"/>
    <property type="project" value="InterPro"/>
</dbReference>
<evidence type="ECO:0000259" key="2">
    <source>
        <dbReference type="Pfam" id="PF01757"/>
    </source>
</evidence>
<keyword evidence="4" id="KW-1185">Reference proteome</keyword>
<dbReference type="PANTHER" id="PTHR11161:SF68">
    <property type="entry name" value="NOSE RESISTANT-TO-FLUOXETINE PROTEIN N-TERMINAL DOMAIN-CONTAINING PROTEIN"/>
    <property type="match status" value="1"/>
</dbReference>
<dbReference type="AlphaFoldDB" id="A0AAN8IVV5"/>
<keyword evidence="1" id="KW-0812">Transmembrane</keyword>
<keyword evidence="1" id="KW-0472">Membrane</keyword>
<gene>
    <name evidence="3" type="ORF">GCK32_010373</name>
</gene>
<proteinExistence type="predicted"/>
<feature type="transmembrane region" description="Helical" evidence="1">
    <location>
        <begin position="371"/>
        <end position="389"/>
    </location>
</feature>
<evidence type="ECO:0000313" key="4">
    <source>
        <dbReference type="Proteomes" id="UP001331761"/>
    </source>
</evidence>
<feature type="transmembrane region" description="Helical" evidence="1">
    <location>
        <begin position="294"/>
        <end position="320"/>
    </location>
</feature>
<sequence length="665" mass="76168">MVPSLLTIATLTEYVIERRRRTNFSEDRETLDGSESTIVFNSNQKWQHVTCFNAPSIALTYKYVPDLKKSLSNSSVFVDMLCSFSIRISTRHLLRNTAKEIPCLNGIKVLSSLWVIFGHACLFMLPYMDNYSIFIPILADSIWLAPALCNSSLAVDSFIFISGAVVAFNYRKRLLFRGEEGRNSIPHAIYRLFMFYFHRLCRLCPAVIATTAFMYSMFNQLGDGPLWSKKGVFGTMCPPNAVWPHLFFLSNWFPSNCLPWLWYIAVDFQLYIFSPFFLFMLLRWHRLANSIAVCLVLLSMSYQVAVYTLNMIPANAFMGLLSGKNIESAEKSFRLLHASPVARCSSFIIGILTGWTACVRSPRHLSTIQSSSLHVVALLLMYFAVFSPFCREGLLSYVHAVIHRSAWSAALSIIVLSLGLFLIHEPILLYYIWSSRVPHSPHSFFHFVWLTLTVFVLSLLLSFVLAITIEIPVLSMERRLLKTAEWQVPERIPSVISRERYAQCSEEPNFYEKTTLWLREENVCQVGNQGPTTLPFTPCTSLLTTNATNRKTGNEGLPSWPATACTSVFSVYTPQHPDNERLVGRQNGEPSCMSRSTQQCLHDTRQNSSNLQQWEKSLYTTFQKIHSLNTNKYCKYVTYIQISYCQEKEDYRNTTLETSYFLCEN</sequence>
<feature type="transmembrane region" description="Helical" evidence="1">
    <location>
        <begin position="409"/>
        <end position="432"/>
    </location>
</feature>
<protein>
    <recommendedName>
        <fullName evidence="2">Acyltransferase 3 domain-containing protein</fullName>
    </recommendedName>
</protein>
<feature type="transmembrane region" description="Helical" evidence="1">
    <location>
        <begin position="143"/>
        <end position="168"/>
    </location>
</feature>
<comment type="caution">
    <text evidence="3">The sequence shown here is derived from an EMBL/GenBank/DDBJ whole genome shotgun (WGS) entry which is preliminary data.</text>
</comment>
<dbReference type="InterPro" id="IPR052728">
    <property type="entry name" value="O2_lipid_transport_reg"/>
</dbReference>
<reference evidence="3 4" key="1">
    <citation type="submission" date="2019-10" db="EMBL/GenBank/DDBJ databases">
        <title>Assembly and Annotation for the nematode Trichostrongylus colubriformis.</title>
        <authorList>
            <person name="Martin J."/>
        </authorList>
    </citation>
    <scope>NUCLEOTIDE SEQUENCE [LARGE SCALE GENOMIC DNA]</scope>
    <source>
        <strain evidence="3">G859</strain>
        <tissue evidence="3">Whole worm</tissue>
    </source>
</reference>
<keyword evidence="1" id="KW-1133">Transmembrane helix</keyword>
<dbReference type="PANTHER" id="PTHR11161">
    <property type="entry name" value="O-ACYLTRANSFERASE"/>
    <property type="match status" value="1"/>
</dbReference>
<dbReference type="EMBL" id="WIXE01023314">
    <property type="protein sequence ID" value="KAK5966619.1"/>
    <property type="molecule type" value="Genomic_DNA"/>
</dbReference>
<feature type="transmembrane region" description="Helical" evidence="1">
    <location>
        <begin position="109"/>
        <end position="128"/>
    </location>
</feature>